<dbReference type="GO" id="GO:0035266">
    <property type="term" value="P:meristem growth"/>
    <property type="evidence" value="ECO:0007669"/>
    <property type="project" value="InterPro"/>
</dbReference>
<protein>
    <submittedName>
        <fullName evidence="1">U3 small nucleolar RNA-associated protein 4 homolog</fullName>
    </submittedName>
</protein>
<dbReference type="EMBL" id="BKCJ011293601">
    <property type="protein sequence ID" value="GFD16490.1"/>
    <property type="molecule type" value="Genomic_DNA"/>
</dbReference>
<comment type="caution">
    <text evidence="1">The sequence shown here is derived from an EMBL/GenBank/DDBJ whole genome shotgun (WGS) entry which is preliminary data.</text>
</comment>
<sequence length="176" mass="19594">SANEFTKFAPHDICPAPQRPPIQLVCSTADKFAYLLLVQSSHCLDICTVNVKRDVPGGVSTTDMVARVKSKGMRKIICSSISPSARFFAYSDNLKPCLFELKNNVTGKNAWSISKRKLPESLPFAHSLIFTSDSSRLMISGHDRMIYVVDVGSMELTHRFTPCRKECDEDIPPTQP</sequence>
<name>A0A699U2H9_TANCI</name>
<dbReference type="AlphaFoldDB" id="A0A699U2H9"/>
<dbReference type="PANTHER" id="PTHR45086">
    <property type="entry name" value="WD REPEAT-CONTAINING PROTEIN PCN"/>
    <property type="match status" value="1"/>
</dbReference>
<gene>
    <name evidence="1" type="ORF">Tci_888459</name>
</gene>
<evidence type="ECO:0000313" key="1">
    <source>
        <dbReference type="EMBL" id="GFD16490.1"/>
    </source>
</evidence>
<feature type="non-terminal residue" evidence="1">
    <location>
        <position position="1"/>
    </location>
</feature>
<dbReference type="PANTHER" id="PTHR45086:SF1">
    <property type="entry name" value="WD REPEAT-CONTAINING PROTEIN PCN"/>
    <property type="match status" value="1"/>
</dbReference>
<accession>A0A699U2H9</accession>
<organism evidence="1">
    <name type="scientific">Tanacetum cinerariifolium</name>
    <name type="common">Dalmatian daisy</name>
    <name type="synonym">Chrysanthemum cinerariifolium</name>
    <dbReference type="NCBI Taxonomy" id="118510"/>
    <lineage>
        <taxon>Eukaryota</taxon>
        <taxon>Viridiplantae</taxon>
        <taxon>Streptophyta</taxon>
        <taxon>Embryophyta</taxon>
        <taxon>Tracheophyta</taxon>
        <taxon>Spermatophyta</taxon>
        <taxon>Magnoliopsida</taxon>
        <taxon>eudicotyledons</taxon>
        <taxon>Gunneridae</taxon>
        <taxon>Pentapetalae</taxon>
        <taxon>asterids</taxon>
        <taxon>campanulids</taxon>
        <taxon>Asterales</taxon>
        <taxon>Asteraceae</taxon>
        <taxon>Asteroideae</taxon>
        <taxon>Anthemideae</taxon>
        <taxon>Anthemidinae</taxon>
        <taxon>Tanacetum</taxon>
    </lineage>
</organism>
<dbReference type="SUPFAM" id="SSF101908">
    <property type="entry name" value="Putative isomerase YbhE"/>
    <property type="match status" value="1"/>
</dbReference>
<dbReference type="InterPro" id="IPR044622">
    <property type="entry name" value="PCN"/>
</dbReference>
<feature type="non-terminal residue" evidence="1">
    <location>
        <position position="176"/>
    </location>
</feature>
<dbReference type="GO" id="GO:0010073">
    <property type="term" value="P:meristem maintenance"/>
    <property type="evidence" value="ECO:0007669"/>
    <property type="project" value="InterPro"/>
</dbReference>
<reference evidence="1" key="1">
    <citation type="journal article" date="2019" name="Sci. Rep.">
        <title>Draft genome of Tanacetum cinerariifolium, the natural source of mosquito coil.</title>
        <authorList>
            <person name="Yamashiro T."/>
            <person name="Shiraishi A."/>
            <person name="Satake H."/>
            <person name="Nakayama K."/>
        </authorList>
    </citation>
    <scope>NUCLEOTIDE SEQUENCE</scope>
</reference>
<proteinExistence type="predicted"/>